<organism evidence="2 3">
    <name type="scientific">Marchantia polymorpha subsp. ruderalis</name>
    <dbReference type="NCBI Taxonomy" id="1480154"/>
    <lineage>
        <taxon>Eukaryota</taxon>
        <taxon>Viridiplantae</taxon>
        <taxon>Streptophyta</taxon>
        <taxon>Embryophyta</taxon>
        <taxon>Marchantiophyta</taxon>
        <taxon>Marchantiopsida</taxon>
        <taxon>Marchantiidae</taxon>
        <taxon>Marchantiales</taxon>
        <taxon>Marchantiaceae</taxon>
        <taxon>Marchantia</taxon>
    </lineage>
</organism>
<accession>A0A176VF41</accession>
<evidence type="ECO:0000313" key="3">
    <source>
        <dbReference type="Proteomes" id="UP000077202"/>
    </source>
</evidence>
<dbReference type="EMBL" id="LVLJ01003847">
    <property type="protein sequence ID" value="OAE19524.1"/>
    <property type="molecule type" value="Genomic_DNA"/>
</dbReference>
<reference evidence="2" key="1">
    <citation type="submission" date="2016-03" db="EMBL/GenBank/DDBJ databases">
        <title>Mechanisms controlling the formation of the plant cell surface in tip-growing cells are functionally conserved among land plants.</title>
        <authorList>
            <person name="Honkanen S."/>
            <person name="Jones V.A."/>
            <person name="Morieri G."/>
            <person name="Champion C."/>
            <person name="Hetherington A.J."/>
            <person name="Kelly S."/>
            <person name="Saint-Marcoux D."/>
            <person name="Proust H."/>
            <person name="Prescott H."/>
            <person name="Dolan L."/>
        </authorList>
    </citation>
    <scope>NUCLEOTIDE SEQUENCE [LARGE SCALE GENOMIC DNA]</scope>
    <source>
        <tissue evidence="2">Whole gametophyte</tissue>
    </source>
</reference>
<feature type="compositionally biased region" description="Basic and acidic residues" evidence="1">
    <location>
        <begin position="69"/>
        <end position="79"/>
    </location>
</feature>
<gene>
    <name evidence="2" type="ORF">AXG93_1050s1060</name>
</gene>
<protein>
    <submittedName>
        <fullName evidence="2">Uncharacterized protein</fullName>
    </submittedName>
</protein>
<keyword evidence="3" id="KW-1185">Reference proteome</keyword>
<dbReference type="Proteomes" id="UP000077202">
    <property type="component" value="Unassembled WGS sequence"/>
</dbReference>
<feature type="region of interest" description="Disordered" evidence="1">
    <location>
        <begin position="47"/>
        <end position="103"/>
    </location>
</feature>
<proteinExistence type="predicted"/>
<comment type="caution">
    <text evidence="2">The sequence shown here is derived from an EMBL/GenBank/DDBJ whole genome shotgun (WGS) entry which is preliminary data.</text>
</comment>
<evidence type="ECO:0000313" key="2">
    <source>
        <dbReference type="EMBL" id="OAE19524.1"/>
    </source>
</evidence>
<name>A0A176VF41_MARPO</name>
<feature type="compositionally biased region" description="Basic and acidic residues" evidence="1">
    <location>
        <begin position="50"/>
        <end position="61"/>
    </location>
</feature>
<dbReference type="AlphaFoldDB" id="A0A176VF41"/>
<sequence>MKDAGGDLWCRFALYPLVLQKARKAERAPPRSHAAGVLQVTKQNVGSRVELSEVRRGEAKSRRGSRTRTLGDPRTESDFARNTGLLRPESQILNLDAANGSTG</sequence>
<evidence type="ECO:0000256" key="1">
    <source>
        <dbReference type="SAM" id="MobiDB-lite"/>
    </source>
</evidence>